<proteinExistence type="predicted"/>
<keyword evidence="1" id="KW-0732">Signal</keyword>
<evidence type="ECO:0000256" key="1">
    <source>
        <dbReference type="SAM" id="SignalP"/>
    </source>
</evidence>
<dbReference type="Proteomes" id="UP000320762">
    <property type="component" value="Unassembled WGS sequence"/>
</dbReference>
<dbReference type="AlphaFoldDB" id="A0A550CE79"/>
<feature type="chain" id="PRO_5021840140" evidence="1">
    <location>
        <begin position="25"/>
        <end position="105"/>
    </location>
</feature>
<reference evidence="2 3" key="1">
    <citation type="journal article" date="2019" name="New Phytol.">
        <title>Comparative genomics reveals unique wood-decay strategies and fruiting body development in the Schizophyllaceae.</title>
        <authorList>
            <person name="Almasi E."/>
            <person name="Sahu N."/>
            <person name="Krizsan K."/>
            <person name="Balint B."/>
            <person name="Kovacs G.M."/>
            <person name="Kiss B."/>
            <person name="Cseklye J."/>
            <person name="Drula E."/>
            <person name="Henrissat B."/>
            <person name="Nagy I."/>
            <person name="Chovatia M."/>
            <person name="Adam C."/>
            <person name="LaButti K."/>
            <person name="Lipzen A."/>
            <person name="Riley R."/>
            <person name="Grigoriev I.V."/>
            <person name="Nagy L.G."/>
        </authorList>
    </citation>
    <scope>NUCLEOTIDE SEQUENCE [LARGE SCALE GENOMIC DNA]</scope>
    <source>
        <strain evidence="2 3">NL-1724</strain>
    </source>
</reference>
<feature type="signal peptide" evidence="1">
    <location>
        <begin position="1"/>
        <end position="24"/>
    </location>
</feature>
<protein>
    <submittedName>
        <fullName evidence="2">Uncharacterized protein</fullName>
    </submittedName>
</protein>
<organism evidence="2 3">
    <name type="scientific">Schizophyllum amplum</name>
    <dbReference type="NCBI Taxonomy" id="97359"/>
    <lineage>
        <taxon>Eukaryota</taxon>
        <taxon>Fungi</taxon>
        <taxon>Dikarya</taxon>
        <taxon>Basidiomycota</taxon>
        <taxon>Agaricomycotina</taxon>
        <taxon>Agaricomycetes</taxon>
        <taxon>Agaricomycetidae</taxon>
        <taxon>Agaricales</taxon>
        <taxon>Schizophyllaceae</taxon>
        <taxon>Schizophyllum</taxon>
    </lineage>
</organism>
<name>A0A550CE79_9AGAR</name>
<evidence type="ECO:0000313" key="3">
    <source>
        <dbReference type="Proteomes" id="UP000320762"/>
    </source>
</evidence>
<dbReference type="EMBL" id="VDMD01000010">
    <property type="protein sequence ID" value="TRM63104.1"/>
    <property type="molecule type" value="Genomic_DNA"/>
</dbReference>
<sequence>MRLELFPVAPVHLVAHLLWDLVRAEISQSLGVAMGGDYARSLFQIGGPVAMYLRWIRIGRRLGAILEWYGLIRRARGPIFRIPRIGESVRLFLNGTAVHGEDFKA</sequence>
<comment type="caution">
    <text evidence="2">The sequence shown here is derived from an EMBL/GenBank/DDBJ whole genome shotgun (WGS) entry which is preliminary data.</text>
</comment>
<evidence type="ECO:0000313" key="2">
    <source>
        <dbReference type="EMBL" id="TRM63104.1"/>
    </source>
</evidence>
<gene>
    <name evidence="2" type="ORF">BD626DRAFT_495504</name>
</gene>
<accession>A0A550CE79</accession>
<keyword evidence="3" id="KW-1185">Reference proteome</keyword>